<comment type="caution">
    <text evidence="1">The sequence shown here is derived from an EMBL/GenBank/DDBJ whole genome shotgun (WGS) entry which is preliminary data.</text>
</comment>
<dbReference type="OrthoDB" id="6989327at2"/>
<evidence type="ECO:0000313" key="1">
    <source>
        <dbReference type="EMBL" id="TDQ51319.1"/>
    </source>
</evidence>
<dbReference type="Proteomes" id="UP000295375">
    <property type="component" value="Unassembled WGS sequence"/>
</dbReference>
<protein>
    <submittedName>
        <fullName evidence="1">Uncharacterized protein</fullName>
    </submittedName>
</protein>
<dbReference type="RefSeq" id="WP_133587213.1">
    <property type="nucleotide sequence ID" value="NZ_SNYM01000001.1"/>
</dbReference>
<gene>
    <name evidence="1" type="ORF">EV696_101293</name>
</gene>
<keyword evidence="2" id="KW-1185">Reference proteome</keyword>
<sequence length="110" mass="12568">MKLLTVPVSKDAIERLDLDACFDGDLIEVALSEEEFNELWGTGIFNVLNDQLSVMIDDFEDESISNDKLSDAWVLVKAKLEGMPDCAPLKRLLSQIENAQRFNTEIYFYF</sequence>
<evidence type="ECO:0000313" key="2">
    <source>
        <dbReference type="Proteomes" id="UP000295375"/>
    </source>
</evidence>
<dbReference type="AlphaFoldDB" id="A0A4R6UYX6"/>
<name>A0A4R6UYX6_9GAMM</name>
<organism evidence="1 2">
    <name type="scientific">Permianibacter aggregans</name>
    <dbReference type="NCBI Taxonomy" id="1510150"/>
    <lineage>
        <taxon>Bacteria</taxon>
        <taxon>Pseudomonadati</taxon>
        <taxon>Pseudomonadota</taxon>
        <taxon>Gammaproteobacteria</taxon>
        <taxon>Pseudomonadales</taxon>
        <taxon>Pseudomonadaceae</taxon>
        <taxon>Permianibacter</taxon>
    </lineage>
</organism>
<reference evidence="1 2" key="1">
    <citation type="submission" date="2019-03" db="EMBL/GenBank/DDBJ databases">
        <title>Genomic Encyclopedia of Type Strains, Phase IV (KMG-IV): sequencing the most valuable type-strain genomes for metagenomic binning, comparative biology and taxonomic classification.</title>
        <authorList>
            <person name="Goeker M."/>
        </authorList>
    </citation>
    <scope>NUCLEOTIDE SEQUENCE [LARGE SCALE GENOMIC DNA]</scope>
    <source>
        <strain evidence="1 2">DSM 103792</strain>
    </source>
</reference>
<accession>A0A4R6UYX6</accession>
<dbReference type="EMBL" id="SNYM01000001">
    <property type="protein sequence ID" value="TDQ51319.1"/>
    <property type="molecule type" value="Genomic_DNA"/>
</dbReference>
<proteinExistence type="predicted"/>